<dbReference type="AlphaFoldDB" id="A0ABD7EKT1"/>
<dbReference type="RefSeq" id="WP_209297954.1">
    <property type="nucleotide sequence ID" value="NZ_CP046270.1"/>
</dbReference>
<gene>
    <name evidence="2" type="ORF">HQ399_06050</name>
</gene>
<proteinExistence type="predicted"/>
<name>A0ABD7EKT1_AERJA</name>
<dbReference type="EMBL" id="CP053881">
    <property type="protein sequence ID" value="QWL61832.1"/>
    <property type="molecule type" value="Genomic_DNA"/>
</dbReference>
<keyword evidence="1" id="KW-0472">Membrane</keyword>
<reference evidence="2 3" key="1">
    <citation type="journal article" date="2021" name="Front. Microbiol.">
        <title>Prevalence and Genetic Analysis of Chromosomal mcr-3/7 in Aeromonas From U.S. Animal-Derived Samples.</title>
        <authorList>
            <person name="Wang Y."/>
            <person name="Hou N."/>
            <person name="Rasooly R."/>
            <person name="Gu Y."/>
            <person name="He X."/>
        </authorList>
    </citation>
    <scope>NUCLEOTIDE SEQUENCE [LARGE SCALE GENOMIC DNA]</scope>
    <source>
        <strain evidence="2 3">4608</strain>
    </source>
</reference>
<keyword evidence="1" id="KW-1133">Transmembrane helix</keyword>
<feature type="transmembrane region" description="Helical" evidence="1">
    <location>
        <begin position="6"/>
        <end position="23"/>
    </location>
</feature>
<protein>
    <submittedName>
        <fullName evidence="2">Uncharacterized protein</fullName>
    </submittedName>
</protein>
<organism evidence="2 3">
    <name type="scientific">Aeromonas jandaei</name>
    <dbReference type="NCBI Taxonomy" id="650"/>
    <lineage>
        <taxon>Bacteria</taxon>
        <taxon>Pseudomonadati</taxon>
        <taxon>Pseudomonadota</taxon>
        <taxon>Gammaproteobacteria</taxon>
        <taxon>Aeromonadales</taxon>
        <taxon>Aeromonadaceae</taxon>
        <taxon>Aeromonas</taxon>
    </lineage>
</organism>
<evidence type="ECO:0000313" key="3">
    <source>
        <dbReference type="Proteomes" id="UP000679312"/>
    </source>
</evidence>
<keyword evidence="1" id="KW-0812">Transmembrane</keyword>
<evidence type="ECO:0000313" key="2">
    <source>
        <dbReference type="EMBL" id="QWL61832.1"/>
    </source>
</evidence>
<sequence length="98" mass="11747">MDHLLTFLILAIFFLFYWVYYTSQRKHIPTSSWEELPTRMEYLAIHPEAVDGDIIFCHHCGHHELMEVGLVHLADYRREWVCAKCKQVLFRDDDPHSL</sequence>
<evidence type="ECO:0000256" key="1">
    <source>
        <dbReference type="SAM" id="Phobius"/>
    </source>
</evidence>
<dbReference type="Proteomes" id="UP000679312">
    <property type="component" value="Chromosome"/>
</dbReference>
<accession>A0ABD7EKT1</accession>